<feature type="transmembrane region" description="Helical" evidence="7">
    <location>
        <begin position="188"/>
        <end position="210"/>
    </location>
</feature>
<feature type="transmembrane region" description="Helical" evidence="7">
    <location>
        <begin position="56"/>
        <end position="78"/>
    </location>
</feature>
<keyword evidence="3" id="KW-1003">Cell membrane</keyword>
<sequence length="223" mass="24106" precursor="true">MKIAGIIALITIFMIVLFSFDPFGSIPEPIEEIVNRVNVPNIVTSVYLETRLYDTIFEIIVFTITALGVASLFTSLPVNSDEGQQVFGTVTVYSGGLAALSITLFLYVVINGHISPGGGFVGGVVLATGVVTYGLTSSFRRASLHYEIFKVNMLENVSLILIFAFSCFIIIFPEAHAQILSEAGFGSVFSGGLIPMMNILIGIKVYAGAWKMSSEFINRRGTL</sequence>
<feature type="domain" description="Na+/H+ antiporter MnhB subunit-related protein" evidence="8">
    <location>
        <begin position="92"/>
        <end position="210"/>
    </location>
</feature>
<dbReference type="GO" id="GO:0005886">
    <property type="term" value="C:plasma membrane"/>
    <property type="evidence" value="ECO:0007669"/>
    <property type="project" value="UniProtKB-SubCell"/>
</dbReference>
<evidence type="ECO:0000256" key="2">
    <source>
        <dbReference type="ARBA" id="ARBA00009425"/>
    </source>
</evidence>
<evidence type="ECO:0000256" key="5">
    <source>
        <dbReference type="ARBA" id="ARBA00022989"/>
    </source>
</evidence>
<reference evidence="9 10" key="1">
    <citation type="journal article" date="2012" name="Genome Biol. Evol.">
        <title>Genome Sequence of the Mesophilic Thermotogales Bacterium Mesotoga prima MesG1.Ag.4.2 Reveals the Largest Thermotogales Genome To Date.</title>
        <authorList>
            <person name="Zhaxybayeva O."/>
            <person name="Swithers K.S."/>
            <person name="Foght J."/>
            <person name="Green A.G."/>
            <person name="Bruce D."/>
            <person name="Detter C."/>
            <person name="Han S."/>
            <person name="Teshima H."/>
            <person name="Han J."/>
            <person name="Woyke T."/>
            <person name="Pitluck S."/>
            <person name="Nolan M."/>
            <person name="Ivanova N."/>
            <person name="Pati A."/>
            <person name="Land M.L."/>
            <person name="Dlutek M."/>
            <person name="Doolittle W.F."/>
            <person name="Noll K.M."/>
            <person name="Nesbo C.L."/>
        </authorList>
    </citation>
    <scope>NUCLEOTIDE SEQUENCE [LARGE SCALE GENOMIC DNA]</scope>
    <source>
        <strain evidence="10">mesG1.Ag.4.2</strain>
    </source>
</reference>
<dbReference type="GeneID" id="87108121"/>
<evidence type="ECO:0000256" key="6">
    <source>
        <dbReference type="ARBA" id="ARBA00023136"/>
    </source>
</evidence>
<feature type="transmembrane region" description="Helical" evidence="7">
    <location>
        <begin position="157"/>
        <end position="176"/>
    </location>
</feature>
<evidence type="ECO:0000256" key="7">
    <source>
        <dbReference type="SAM" id="Phobius"/>
    </source>
</evidence>
<keyword evidence="10" id="KW-1185">Reference proteome</keyword>
<feature type="transmembrane region" description="Helical" evidence="7">
    <location>
        <begin position="116"/>
        <end position="136"/>
    </location>
</feature>
<comment type="subcellular location">
    <subcellularLocation>
        <location evidence="1">Cell membrane</location>
        <topology evidence="1">Multi-pass membrane protein</topology>
    </subcellularLocation>
</comment>
<evidence type="ECO:0000256" key="1">
    <source>
        <dbReference type="ARBA" id="ARBA00004651"/>
    </source>
</evidence>
<dbReference type="STRING" id="660470.Theba_2408"/>
<proteinExistence type="inferred from homology"/>
<organism evidence="9 10">
    <name type="scientific">Mesotoga prima MesG1.Ag.4.2</name>
    <dbReference type="NCBI Taxonomy" id="660470"/>
    <lineage>
        <taxon>Bacteria</taxon>
        <taxon>Thermotogati</taxon>
        <taxon>Thermotogota</taxon>
        <taxon>Thermotogae</taxon>
        <taxon>Kosmotogales</taxon>
        <taxon>Kosmotogaceae</taxon>
        <taxon>Mesotoga</taxon>
    </lineage>
</organism>
<dbReference type="EMBL" id="CP003532">
    <property type="protein sequence ID" value="AFK08025.1"/>
    <property type="molecule type" value="Genomic_DNA"/>
</dbReference>
<feature type="transmembrane region" description="Helical" evidence="7">
    <location>
        <begin position="90"/>
        <end position="110"/>
    </location>
</feature>
<evidence type="ECO:0000313" key="9">
    <source>
        <dbReference type="EMBL" id="AFK08025.1"/>
    </source>
</evidence>
<protein>
    <submittedName>
        <fullName evidence="9">MnhB-like protein, subunit of Na+/H+ antiporter</fullName>
    </submittedName>
</protein>
<dbReference type="HOGENOM" id="CLU_069132_3_0_0"/>
<evidence type="ECO:0000256" key="3">
    <source>
        <dbReference type="ARBA" id="ARBA00022475"/>
    </source>
</evidence>
<gene>
    <name evidence="9" type="ORF">Theba_2408</name>
</gene>
<accession>I2F7X2</accession>
<dbReference type="PANTHER" id="PTHR33932">
    <property type="entry name" value="NA(+)/H(+) ANTIPORTER SUBUNIT B"/>
    <property type="match status" value="1"/>
</dbReference>
<keyword evidence="5 7" id="KW-1133">Transmembrane helix</keyword>
<comment type="similarity">
    <text evidence="2">Belongs to the CPA3 antiporters (TC 2.A.63) subunit B family.</text>
</comment>
<evidence type="ECO:0000259" key="8">
    <source>
        <dbReference type="Pfam" id="PF04039"/>
    </source>
</evidence>
<dbReference type="eggNOG" id="COG2111">
    <property type="taxonomic scope" value="Bacteria"/>
</dbReference>
<dbReference type="Proteomes" id="UP000002881">
    <property type="component" value="Chromosome"/>
</dbReference>
<dbReference type="Pfam" id="PF04039">
    <property type="entry name" value="MnhB"/>
    <property type="match status" value="1"/>
</dbReference>
<evidence type="ECO:0000256" key="4">
    <source>
        <dbReference type="ARBA" id="ARBA00022692"/>
    </source>
</evidence>
<evidence type="ECO:0000313" key="10">
    <source>
        <dbReference type="Proteomes" id="UP000002881"/>
    </source>
</evidence>
<dbReference type="PANTHER" id="PTHR33932:SF4">
    <property type="entry name" value="NA(+)_H(+) ANTIPORTER SUBUNIT B"/>
    <property type="match status" value="1"/>
</dbReference>
<keyword evidence="4 7" id="KW-0812">Transmembrane</keyword>
<dbReference type="AlphaFoldDB" id="I2F7X2"/>
<dbReference type="InterPro" id="IPR050622">
    <property type="entry name" value="CPA3_antiporter_subunitB"/>
</dbReference>
<dbReference type="InterPro" id="IPR007182">
    <property type="entry name" value="MnhB"/>
</dbReference>
<name>I2F7X2_9BACT</name>
<keyword evidence="6 7" id="KW-0472">Membrane</keyword>
<dbReference type="KEGG" id="mpg:Theba_2408"/>
<dbReference type="RefSeq" id="WP_014731766.1">
    <property type="nucleotide sequence ID" value="NC_017934.1"/>
</dbReference>